<dbReference type="RefSeq" id="WP_013396889.1">
    <property type="nucleotide sequence ID" value="NC_014640.1"/>
</dbReference>
<dbReference type="HOGENOM" id="CLU_1151152_0_0_4"/>
<sequence length="247" mass="27287">MSVPTKTVKDNVARFDEDVRRTGSYAYTAEKLSAKYANRRISESISSSYDFKGKRVLDLGCGDGTYSVEFIAHGAQLVLGIDPASMAVESANKRSHEMDIADKVSFEVGNIYDLGPLLGDRQFDVVVLRGVLHHLPDPKKAIDCVSSIAPTLVILEPNGYNPVLKLLERFSRYHIEHEERSFSGATLKGWATSAGMTVRKVEYTNLVPMFCPDWMARLCKGLEGIVERLPLVREIGCGQCTIVATRG</sequence>
<dbReference type="InterPro" id="IPR029063">
    <property type="entry name" value="SAM-dependent_MTases_sf"/>
</dbReference>
<evidence type="ECO:0000313" key="2">
    <source>
        <dbReference type="Proteomes" id="UP000006876"/>
    </source>
</evidence>
<keyword evidence="1" id="KW-0489">Methyltransferase</keyword>
<dbReference type="GO" id="GO:0032259">
    <property type="term" value="P:methylation"/>
    <property type="evidence" value="ECO:0007669"/>
    <property type="project" value="UniProtKB-KW"/>
</dbReference>
<dbReference type="CDD" id="cd02440">
    <property type="entry name" value="AdoMet_MTases"/>
    <property type="match status" value="1"/>
</dbReference>
<dbReference type="GO" id="GO:0008168">
    <property type="term" value="F:methyltransferase activity"/>
    <property type="evidence" value="ECO:0007669"/>
    <property type="project" value="UniProtKB-KW"/>
</dbReference>
<keyword evidence="1" id="KW-0808">Transferase</keyword>
<reference evidence="1 2" key="1">
    <citation type="journal article" date="2011" name="J. Bacteriol.">
        <title>Complete genome sequence of the haloaromatic acid-degrading bacterium Achromobacter xylosoxidans A8.</title>
        <authorList>
            <person name="Strnad H."/>
            <person name="Ridl J."/>
            <person name="Paces J."/>
            <person name="Kolar M."/>
            <person name="Vlcek C."/>
            <person name="Paces V."/>
        </authorList>
    </citation>
    <scope>NUCLEOTIDE SEQUENCE [LARGE SCALE GENOMIC DNA]</scope>
    <source>
        <strain evidence="1 2">A8</strain>
    </source>
</reference>
<dbReference type="Pfam" id="PF13489">
    <property type="entry name" value="Methyltransf_23"/>
    <property type="match status" value="1"/>
</dbReference>
<organism evidence="1 2">
    <name type="scientific">Achromobacter xylosoxidans (strain A8)</name>
    <dbReference type="NCBI Taxonomy" id="762376"/>
    <lineage>
        <taxon>Bacteria</taxon>
        <taxon>Pseudomonadati</taxon>
        <taxon>Pseudomonadota</taxon>
        <taxon>Betaproteobacteria</taxon>
        <taxon>Burkholderiales</taxon>
        <taxon>Alcaligenaceae</taxon>
        <taxon>Achromobacter</taxon>
    </lineage>
</organism>
<dbReference type="eggNOG" id="COG2227">
    <property type="taxonomic scope" value="Bacteria"/>
</dbReference>
<dbReference type="Gene3D" id="3.40.50.150">
    <property type="entry name" value="Vaccinia Virus protein VP39"/>
    <property type="match status" value="1"/>
</dbReference>
<protein>
    <submittedName>
        <fullName evidence="1">Methyltransferase domain protein 11</fullName>
        <ecNumber evidence="1">2.1.1.-</ecNumber>
    </submittedName>
</protein>
<dbReference type="PANTHER" id="PTHR43861">
    <property type="entry name" value="TRANS-ACONITATE 2-METHYLTRANSFERASE-RELATED"/>
    <property type="match status" value="1"/>
</dbReference>
<evidence type="ECO:0000313" key="1">
    <source>
        <dbReference type="EMBL" id="ADP19602.1"/>
    </source>
</evidence>
<proteinExistence type="predicted"/>
<dbReference type="STRING" id="762376.AXYL_06309"/>
<dbReference type="EC" id="2.1.1.-" evidence="1"/>
<dbReference type="Proteomes" id="UP000006876">
    <property type="component" value="Chromosome"/>
</dbReference>
<dbReference type="SUPFAM" id="SSF53335">
    <property type="entry name" value="S-adenosyl-L-methionine-dependent methyltransferases"/>
    <property type="match status" value="1"/>
</dbReference>
<dbReference type="AlphaFoldDB" id="E3HQG8"/>
<gene>
    <name evidence="1" type="ordered locus">AXYL_06309</name>
</gene>
<dbReference type="KEGG" id="axy:AXYL_06309"/>
<accession>E3HQG8</accession>
<name>E3HQG8_ACHXA</name>
<dbReference type="OrthoDB" id="9791837at2"/>
<dbReference type="EMBL" id="CP002287">
    <property type="protein sequence ID" value="ADP19602.1"/>
    <property type="molecule type" value="Genomic_DNA"/>
</dbReference>